<dbReference type="Gene3D" id="3.40.710.10">
    <property type="entry name" value="DD-peptidase/beta-lactamase superfamily"/>
    <property type="match status" value="1"/>
</dbReference>
<dbReference type="PANTHER" id="PTHR46825:SF9">
    <property type="entry name" value="BETA-LACTAMASE-RELATED DOMAIN-CONTAINING PROTEIN"/>
    <property type="match status" value="1"/>
</dbReference>
<protein>
    <recommendedName>
        <fullName evidence="2">Beta-lactamase-related domain-containing protein</fullName>
    </recommendedName>
</protein>
<evidence type="ECO:0000259" key="2">
    <source>
        <dbReference type="Pfam" id="PF00144"/>
    </source>
</evidence>
<feature type="domain" description="Beta-lactamase-related" evidence="2">
    <location>
        <begin position="362"/>
        <end position="482"/>
    </location>
</feature>
<dbReference type="Proteomes" id="UP000663852">
    <property type="component" value="Unassembled WGS sequence"/>
</dbReference>
<gene>
    <name evidence="3" type="ORF">EDS130_LOCUS1823</name>
</gene>
<dbReference type="PANTHER" id="PTHR46825">
    <property type="entry name" value="D-ALANYL-D-ALANINE-CARBOXYPEPTIDASE/ENDOPEPTIDASE AMPH"/>
    <property type="match status" value="1"/>
</dbReference>
<evidence type="ECO:0000313" key="3">
    <source>
        <dbReference type="EMBL" id="CAF0742513.1"/>
    </source>
</evidence>
<dbReference type="InterPro" id="IPR012338">
    <property type="entry name" value="Beta-lactam/transpept-like"/>
</dbReference>
<evidence type="ECO:0000313" key="4">
    <source>
        <dbReference type="Proteomes" id="UP000663852"/>
    </source>
</evidence>
<keyword evidence="1" id="KW-0175">Coiled coil</keyword>
<feature type="coiled-coil region" evidence="1">
    <location>
        <begin position="93"/>
        <end position="120"/>
    </location>
</feature>
<dbReference type="Pfam" id="PF00144">
    <property type="entry name" value="Beta-lactamase"/>
    <property type="match status" value="2"/>
</dbReference>
<dbReference type="InterPro" id="IPR001466">
    <property type="entry name" value="Beta-lactam-related"/>
</dbReference>
<dbReference type="AlphaFoldDB" id="A0A813NTK4"/>
<reference evidence="3" key="1">
    <citation type="submission" date="2021-02" db="EMBL/GenBank/DDBJ databases">
        <authorList>
            <person name="Nowell W R."/>
        </authorList>
    </citation>
    <scope>NUCLEOTIDE SEQUENCE</scope>
</reference>
<name>A0A813NTK4_ADIRI</name>
<feature type="domain" description="Beta-lactamase-related" evidence="2">
    <location>
        <begin position="127"/>
        <end position="320"/>
    </location>
</feature>
<accession>A0A813NTK4</accession>
<dbReference type="OrthoDB" id="5946976at2759"/>
<sequence>MPVTASFIFVVQTIISSSSQQPSKSEMVPPLLQKFLPVFNFVIATTALGFQVTVLYPWHNQLEKDFSGLQNNQNTKLHEYHELRMENIKNIERYLSKLNLDQLEEEVANQEKQIEQLASESPPSLSTFEDALHDAHIPGLVAIVVDKNGILYDEAIGYHSPIISNERRAMDSEKSIFVLASISKTFIVVAVMQLVEEQRVNLDIDINTYLSPAMKIRHPLHPNVPITLRHLLSHTAGIKSNFEEELRHYQPDDDFVKSNLSETIAKYLDNKSNWWLQAPGEITEYSNIGVSVAALVVENVTNTSFEQYVQDRILRCLGIKAGYRISDFANRKQNLVEHFIYNASWLEQFHNLVPQLNISRPDNSSDWLNVPQFGAQDYPAGSLRMSARSLTIFLHSFLNNFSLLLRNTSSVDEMLRIVRHEQSDVEYGLIWNWRVIHGRRLVGHRGAIPGVTNIMMANEARTLGIIILSNGDISKSDDQSKRVYETIIHIMSKLFDYFEK</sequence>
<dbReference type="EMBL" id="CAJNOJ010000004">
    <property type="protein sequence ID" value="CAF0742513.1"/>
    <property type="molecule type" value="Genomic_DNA"/>
</dbReference>
<dbReference type="InterPro" id="IPR050491">
    <property type="entry name" value="AmpC-like"/>
</dbReference>
<comment type="caution">
    <text evidence="3">The sequence shown here is derived from an EMBL/GenBank/DDBJ whole genome shotgun (WGS) entry which is preliminary data.</text>
</comment>
<dbReference type="SUPFAM" id="SSF56601">
    <property type="entry name" value="beta-lactamase/transpeptidase-like"/>
    <property type="match status" value="1"/>
</dbReference>
<proteinExistence type="predicted"/>
<evidence type="ECO:0000256" key="1">
    <source>
        <dbReference type="SAM" id="Coils"/>
    </source>
</evidence>
<organism evidence="3 4">
    <name type="scientific">Adineta ricciae</name>
    <name type="common">Rotifer</name>
    <dbReference type="NCBI Taxonomy" id="249248"/>
    <lineage>
        <taxon>Eukaryota</taxon>
        <taxon>Metazoa</taxon>
        <taxon>Spiralia</taxon>
        <taxon>Gnathifera</taxon>
        <taxon>Rotifera</taxon>
        <taxon>Eurotatoria</taxon>
        <taxon>Bdelloidea</taxon>
        <taxon>Adinetida</taxon>
        <taxon>Adinetidae</taxon>
        <taxon>Adineta</taxon>
    </lineage>
</organism>